<evidence type="ECO:0000259" key="3">
    <source>
        <dbReference type="PROSITE" id="PS51782"/>
    </source>
</evidence>
<protein>
    <submittedName>
        <fullName evidence="4">Murein DD-endopeptidase MepM/ murein hydrolase activator NlpD</fullName>
    </submittedName>
</protein>
<evidence type="ECO:0000259" key="2">
    <source>
        <dbReference type="PROSITE" id="PS51109"/>
    </source>
</evidence>
<dbReference type="SUPFAM" id="SSF51261">
    <property type="entry name" value="Duplicated hybrid motif"/>
    <property type="match status" value="1"/>
</dbReference>
<feature type="domain" description="G5" evidence="2">
    <location>
        <begin position="303"/>
        <end position="384"/>
    </location>
</feature>
<dbReference type="InterPro" id="IPR036779">
    <property type="entry name" value="LysM_dom_sf"/>
</dbReference>
<evidence type="ECO:0000313" key="4">
    <source>
        <dbReference type="EMBL" id="RPF51109.1"/>
    </source>
</evidence>
<dbReference type="SMART" id="SM00257">
    <property type="entry name" value="LysM"/>
    <property type="match status" value="1"/>
</dbReference>
<dbReference type="EMBL" id="RKRF01000011">
    <property type="protein sequence ID" value="RPF51109.1"/>
    <property type="molecule type" value="Genomic_DNA"/>
</dbReference>
<dbReference type="SMART" id="SM01208">
    <property type="entry name" value="G5"/>
    <property type="match status" value="1"/>
</dbReference>
<keyword evidence="1" id="KW-0732">Signal</keyword>
<organism evidence="4 5">
    <name type="scientific">Aquisalibacillus elongatus</name>
    <dbReference type="NCBI Taxonomy" id="485577"/>
    <lineage>
        <taxon>Bacteria</taxon>
        <taxon>Bacillati</taxon>
        <taxon>Bacillota</taxon>
        <taxon>Bacilli</taxon>
        <taxon>Bacillales</taxon>
        <taxon>Bacillaceae</taxon>
        <taxon>Aquisalibacillus</taxon>
    </lineage>
</organism>
<dbReference type="Pfam" id="PF07501">
    <property type="entry name" value="G5"/>
    <property type="match status" value="1"/>
</dbReference>
<gene>
    <name evidence="4" type="ORF">EDC24_2374</name>
</gene>
<evidence type="ECO:0000313" key="5">
    <source>
        <dbReference type="Proteomes" id="UP000276443"/>
    </source>
</evidence>
<name>A0A3N5B1U0_9BACI</name>
<accession>A0A3N5B1U0</accession>
<dbReference type="CDD" id="cd12797">
    <property type="entry name" value="M23_peptidase"/>
    <property type="match status" value="1"/>
</dbReference>
<dbReference type="InterPro" id="IPR011098">
    <property type="entry name" value="G5_dom"/>
</dbReference>
<comment type="caution">
    <text evidence="4">The sequence shown here is derived from an EMBL/GenBank/DDBJ whole genome shotgun (WGS) entry which is preliminary data.</text>
</comment>
<dbReference type="Gene3D" id="3.10.350.10">
    <property type="entry name" value="LysM domain"/>
    <property type="match status" value="1"/>
</dbReference>
<dbReference type="PROSITE" id="PS51782">
    <property type="entry name" value="LYSM"/>
    <property type="match status" value="1"/>
</dbReference>
<dbReference type="InterPro" id="IPR018392">
    <property type="entry name" value="LysM"/>
</dbReference>
<sequence length="513" mass="56923">MGKLMGRVKHSVRAFKNTSLIKKTVLTTCVGLGMAFGSVYADSVNDSFVEVYHVYVDSKHVGTVENKEDVESYIKELEEQAENEYDQVDLVPEQDISYVSEVVFTPKDEVDEVQSELGEQISFNASAVKLQLNDEVLGYVSDLKTANQAINRVVSKYLPEDLKQDFELLTMDNNEIHTTSILNHLPKEYAKDTEEDKEEKENEKIKLNDGSVVVDLGLTENLTFSQQGVDPKELLSAEQLQKMLERGTKGKEVHTIKENEVLGQVASEYDLSFDELLELNPDLNEDSIVQVGQEVFVEAEKPIIDVTYTKETEEEESIGFETEYKDTDSLYKGQTEVEQQGKKGTKRIKYEITTKNNEVINKVKVDEEVVEDPRNKVVLRGTKVIDSRGSGQFANPTVGGILTSTMGYRWGRMHKGIDISGVSDPTIKAADNGTVSFAGNDGAFGKKVVINHNNGYKTLYAHLSSISVSSGQTVKRGQKIGVMGSSGSSTGTHLHFEVLKNGSNVNPLNFVGY</sequence>
<evidence type="ECO:0000256" key="1">
    <source>
        <dbReference type="ARBA" id="ARBA00022729"/>
    </source>
</evidence>
<feature type="domain" description="LysM" evidence="3">
    <location>
        <begin position="252"/>
        <end position="297"/>
    </location>
</feature>
<dbReference type="GO" id="GO:0004222">
    <property type="term" value="F:metalloendopeptidase activity"/>
    <property type="evidence" value="ECO:0007669"/>
    <property type="project" value="TreeGrafter"/>
</dbReference>
<dbReference type="RefSeq" id="WP_170158575.1">
    <property type="nucleotide sequence ID" value="NZ_RKRF01000011.1"/>
</dbReference>
<proteinExistence type="predicted"/>
<dbReference type="PROSITE" id="PS51109">
    <property type="entry name" value="G5"/>
    <property type="match status" value="1"/>
</dbReference>
<dbReference type="PANTHER" id="PTHR21666">
    <property type="entry name" value="PEPTIDASE-RELATED"/>
    <property type="match status" value="1"/>
</dbReference>
<keyword evidence="5" id="KW-1185">Reference proteome</keyword>
<reference evidence="4 5" key="1">
    <citation type="submission" date="2018-11" db="EMBL/GenBank/DDBJ databases">
        <title>Genomic Encyclopedia of Type Strains, Phase IV (KMG-IV): sequencing the most valuable type-strain genomes for metagenomic binning, comparative biology and taxonomic classification.</title>
        <authorList>
            <person name="Goeker M."/>
        </authorList>
    </citation>
    <scope>NUCLEOTIDE SEQUENCE [LARGE SCALE GENOMIC DNA]</scope>
    <source>
        <strain evidence="4 5">DSM 18090</strain>
    </source>
</reference>
<dbReference type="InterPro" id="IPR050570">
    <property type="entry name" value="Cell_wall_metabolism_enzyme"/>
</dbReference>
<dbReference type="Gene3D" id="2.20.230.10">
    <property type="entry name" value="Resuscitation-promoting factor rpfb"/>
    <property type="match status" value="1"/>
</dbReference>
<dbReference type="PANTHER" id="PTHR21666:SF270">
    <property type="entry name" value="MUREIN HYDROLASE ACTIVATOR ENVC"/>
    <property type="match status" value="1"/>
</dbReference>
<dbReference type="InterPro" id="IPR016047">
    <property type="entry name" value="M23ase_b-sheet_dom"/>
</dbReference>
<dbReference type="Pfam" id="PF01551">
    <property type="entry name" value="Peptidase_M23"/>
    <property type="match status" value="1"/>
</dbReference>
<dbReference type="InterPro" id="IPR011055">
    <property type="entry name" value="Dup_hybrid_motif"/>
</dbReference>
<keyword evidence="4" id="KW-0378">Hydrolase</keyword>
<dbReference type="CDD" id="cd00118">
    <property type="entry name" value="LysM"/>
    <property type="match status" value="1"/>
</dbReference>
<dbReference type="Gene3D" id="2.70.70.10">
    <property type="entry name" value="Glucose Permease (Domain IIA)"/>
    <property type="match status" value="1"/>
</dbReference>
<dbReference type="Pfam" id="PF01476">
    <property type="entry name" value="LysM"/>
    <property type="match status" value="1"/>
</dbReference>
<dbReference type="AlphaFoldDB" id="A0A3N5B1U0"/>
<dbReference type="Proteomes" id="UP000276443">
    <property type="component" value="Unassembled WGS sequence"/>
</dbReference>